<dbReference type="AlphaFoldDB" id="A0A6H1Q3R6"/>
<evidence type="ECO:0000313" key="2">
    <source>
        <dbReference type="Proteomes" id="UP000501094"/>
    </source>
</evidence>
<dbReference type="RefSeq" id="WP_168607440.1">
    <property type="nucleotide sequence ID" value="NZ_CP038852.1"/>
</dbReference>
<reference evidence="1 2" key="1">
    <citation type="journal article" date="2020" name="Nat. Microbiol.">
        <title>Lysogenic host-virus interactions in SAR11 marine bacteria.</title>
        <authorList>
            <person name="Morris R.M."/>
            <person name="Cain K.R."/>
            <person name="Hvorecny K.L."/>
            <person name="Kollman J.M."/>
        </authorList>
    </citation>
    <scope>NUCLEOTIDE SEQUENCE [LARGE SCALE GENOMIC DNA]</scope>
    <source>
        <strain evidence="1 2">NP1</strain>
    </source>
</reference>
<gene>
    <name evidence="1" type="ORF">E5R92_07280</name>
</gene>
<name>A0A6H1Q3R6_9PROT</name>
<dbReference type="EMBL" id="CP038852">
    <property type="protein sequence ID" value="QIZ21582.1"/>
    <property type="molecule type" value="Genomic_DNA"/>
</dbReference>
<organism evidence="1 2">
    <name type="scientific">Candidatus Pelagibacter giovannonii</name>
    <dbReference type="NCBI Taxonomy" id="2563896"/>
    <lineage>
        <taxon>Bacteria</taxon>
        <taxon>Pseudomonadati</taxon>
        <taxon>Pseudomonadota</taxon>
        <taxon>Alphaproteobacteria</taxon>
        <taxon>Candidatus Pelagibacterales</taxon>
        <taxon>Candidatus Pelagibacteraceae</taxon>
        <taxon>Candidatus Pelagibacter</taxon>
    </lineage>
</organism>
<dbReference type="Gene3D" id="2.10.10.20">
    <property type="entry name" value="Carbohydrate-binding module superfamily 5/12"/>
    <property type="match status" value="1"/>
</dbReference>
<evidence type="ECO:0000313" key="1">
    <source>
        <dbReference type="EMBL" id="QIZ21582.1"/>
    </source>
</evidence>
<protein>
    <submittedName>
        <fullName evidence="1">Putative carbohydrate binding domain containing protein</fullName>
    </submittedName>
</protein>
<accession>A0A6H1Q3R6</accession>
<dbReference type="KEGG" id="peg:E5R92_07280"/>
<proteinExistence type="predicted"/>
<sequence>MAQINIGAIKFNWKGPYNNSTAYVVDDVVSSGGSSYVCILASQGNAVSSGTYWQIMSSAGTNGSNGTDLTSTLSARGDIVFKGASALTRLPKGTAGYVLTQGANDPEWGEAGGGKHTLLATTTISGSPTNVDFVNGTNGVVITSAYEYYVVDFINIASATDVQMLGMQYMRNGSAYTTGNYVYIGEEWYRASGSSSQNRRSAWGLNNYTFGGVGASNASGEQNLNAQLKFYPNGYGAELPNWKSETIWWQDNNQQVINYFSGTSVGTASEMSTFNGFRFFWTGDYNSNVTNKNAWSNQGKIKLYGVKA</sequence>
<keyword evidence="2" id="KW-1185">Reference proteome</keyword>
<dbReference type="Proteomes" id="UP000501094">
    <property type="component" value="Chromosome"/>
</dbReference>